<evidence type="ECO:0000313" key="2">
    <source>
        <dbReference type="EMBL" id="KAG8518813.1"/>
    </source>
</evidence>
<proteinExistence type="predicted"/>
<organism evidence="2 3">
    <name type="scientific">Galemys pyrenaicus</name>
    <name type="common">Iberian desman</name>
    <name type="synonym">Pyrenean desman</name>
    <dbReference type="NCBI Taxonomy" id="202257"/>
    <lineage>
        <taxon>Eukaryota</taxon>
        <taxon>Metazoa</taxon>
        <taxon>Chordata</taxon>
        <taxon>Craniata</taxon>
        <taxon>Vertebrata</taxon>
        <taxon>Euteleostomi</taxon>
        <taxon>Mammalia</taxon>
        <taxon>Eutheria</taxon>
        <taxon>Laurasiatheria</taxon>
        <taxon>Eulipotyphla</taxon>
        <taxon>Talpidae</taxon>
        <taxon>Galemys</taxon>
    </lineage>
</organism>
<dbReference type="OrthoDB" id="9801193at2759"/>
<feature type="compositionally biased region" description="Polar residues" evidence="1">
    <location>
        <begin position="92"/>
        <end position="106"/>
    </location>
</feature>
<feature type="compositionally biased region" description="Polar residues" evidence="1">
    <location>
        <begin position="1"/>
        <end position="33"/>
    </location>
</feature>
<comment type="caution">
    <text evidence="2">The sequence shown here is derived from an EMBL/GenBank/DDBJ whole genome shotgun (WGS) entry which is preliminary data.</text>
</comment>
<keyword evidence="3" id="KW-1185">Reference proteome</keyword>
<dbReference type="Proteomes" id="UP000700334">
    <property type="component" value="Unassembled WGS sequence"/>
</dbReference>
<feature type="compositionally biased region" description="Polar residues" evidence="1">
    <location>
        <begin position="61"/>
        <end position="76"/>
    </location>
</feature>
<feature type="region of interest" description="Disordered" evidence="1">
    <location>
        <begin position="1"/>
        <end position="106"/>
    </location>
</feature>
<sequence>MDDSNTSSQTQEHQTLTGLQLQKNELGRQNSKHASPGKPLIRHAEEDSFSSSYEFEGHCTPQDTDCPSRSARQTCLQERLPATRTRAAQAGSRRQGQEQATLSTCSQQTSTRHVSLLLSALKTHNSERRFYKRNLNRYSQEHWPYRRCLIGRP</sequence>
<evidence type="ECO:0000313" key="3">
    <source>
        <dbReference type="Proteomes" id="UP000700334"/>
    </source>
</evidence>
<accession>A0A8J6DUI6</accession>
<name>A0A8J6DUI6_GALPY</name>
<dbReference type="AlphaFoldDB" id="A0A8J6DUI6"/>
<evidence type="ECO:0000256" key="1">
    <source>
        <dbReference type="SAM" id="MobiDB-lite"/>
    </source>
</evidence>
<reference evidence="2" key="1">
    <citation type="journal article" date="2021" name="Evol. Appl.">
        <title>The genome of the Pyrenean desman and the effects of bottlenecks and inbreeding on the genomic landscape of an endangered species.</title>
        <authorList>
            <person name="Escoda L."/>
            <person name="Castresana J."/>
        </authorList>
    </citation>
    <scope>NUCLEOTIDE SEQUENCE</scope>
    <source>
        <strain evidence="2">IBE-C5619</strain>
    </source>
</reference>
<protein>
    <submittedName>
        <fullName evidence="2">Uncharacterized protein</fullName>
    </submittedName>
</protein>
<gene>
    <name evidence="2" type="ORF">J0S82_012438</name>
</gene>
<dbReference type="EMBL" id="JAGFMF010011623">
    <property type="protein sequence ID" value="KAG8518813.1"/>
    <property type="molecule type" value="Genomic_DNA"/>
</dbReference>